<dbReference type="RefSeq" id="WP_146935345.1">
    <property type="nucleotide sequence ID" value="NZ_BJXW01000007.1"/>
</dbReference>
<accession>A0A511UYQ4</accession>
<evidence type="ECO:0000313" key="2">
    <source>
        <dbReference type="Proteomes" id="UP000321491"/>
    </source>
</evidence>
<sequence length="66" mass="7840">MQELERQALEKEQEKEMWKQAIIDLFKSNRLSERQLSLGMEKIFQLGHNAGHCRGEIHKKKMEETA</sequence>
<gene>
    <name evidence="1" type="ORF">CQU01_05000</name>
</gene>
<evidence type="ECO:0000313" key="1">
    <source>
        <dbReference type="EMBL" id="GEN30262.1"/>
    </source>
</evidence>
<proteinExistence type="predicted"/>
<reference evidence="1 2" key="1">
    <citation type="submission" date="2019-07" db="EMBL/GenBank/DDBJ databases">
        <title>Whole genome shotgun sequence of Cerasibacillus quisquiliarum NBRC 102429.</title>
        <authorList>
            <person name="Hosoyama A."/>
            <person name="Uohara A."/>
            <person name="Ohji S."/>
            <person name="Ichikawa N."/>
        </authorList>
    </citation>
    <scope>NUCLEOTIDE SEQUENCE [LARGE SCALE GENOMIC DNA]</scope>
    <source>
        <strain evidence="1 2">NBRC 102429</strain>
    </source>
</reference>
<comment type="caution">
    <text evidence="1">The sequence shown here is derived from an EMBL/GenBank/DDBJ whole genome shotgun (WGS) entry which is preliminary data.</text>
</comment>
<dbReference type="AlphaFoldDB" id="A0A511UYQ4"/>
<dbReference type="EMBL" id="BJXW01000007">
    <property type="protein sequence ID" value="GEN30262.1"/>
    <property type="molecule type" value="Genomic_DNA"/>
</dbReference>
<dbReference type="OrthoDB" id="9997947at2"/>
<organism evidence="1 2">
    <name type="scientific">Cerasibacillus quisquiliarum</name>
    <dbReference type="NCBI Taxonomy" id="227865"/>
    <lineage>
        <taxon>Bacteria</taxon>
        <taxon>Bacillati</taxon>
        <taxon>Bacillota</taxon>
        <taxon>Bacilli</taxon>
        <taxon>Bacillales</taxon>
        <taxon>Bacillaceae</taxon>
        <taxon>Cerasibacillus</taxon>
    </lineage>
</organism>
<name>A0A511UYQ4_9BACI</name>
<keyword evidence="2" id="KW-1185">Reference proteome</keyword>
<dbReference type="Proteomes" id="UP000321491">
    <property type="component" value="Unassembled WGS sequence"/>
</dbReference>
<protein>
    <submittedName>
        <fullName evidence="1">Uncharacterized protein</fullName>
    </submittedName>
</protein>